<sequence>MTIRSLCSMLIGIAMICSLCSCAAVVAGGAGAAATYTYFEGKVSITRNVNVDRAYAAALSGCKDLGLVIEKQNKNLSGAQITGKDGDRPFWIWISTDNNVTSKISVRVGLFGDRNASRNIQDAIANHL</sequence>
<dbReference type="Proteomes" id="UP000095200">
    <property type="component" value="Unassembled WGS sequence"/>
</dbReference>
<evidence type="ECO:0000313" key="3">
    <source>
        <dbReference type="Proteomes" id="UP000095200"/>
    </source>
</evidence>
<keyword evidence="1" id="KW-0732">Signal</keyword>
<comment type="caution">
    <text evidence="2">The sequence shown here is derived from an EMBL/GenBank/DDBJ whole genome shotgun (WGS) entry which is preliminary data.</text>
</comment>
<feature type="chain" id="PRO_5008507566" description="DUF3568 family protein" evidence="1">
    <location>
        <begin position="24"/>
        <end position="128"/>
    </location>
</feature>
<gene>
    <name evidence="2" type="ORF">DPF_0202</name>
</gene>
<accession>A0A194ABH4</accession>
<dbReference type="STRING" id="1592317.DPF_0202"/>
<evidence type="ECO:0000313" key="2">
    <source>
        <dbReference type="EMBL" id="GAU07517.1"/>
    </source>
</evidence>
<evidence type="ECO:0008006" key="4">
    <source>
        <dbReference type="Google" id="ProtNLM"/>
    </source>
</evidence>
<keyword evidence="3" id="KW-1185">Reference proteome</keyword>
<dbReference type="RefSeq" id="WP_083254382.1">
    <property type="nucleotide sequence ID" value="NZ_BDFE01000004.1"/>
</dbReference>
<reference evidence="3" key="1">
    <citation type="submission" date="2016-06" db="EMBL/GenBank/DDBJ databases">
        <title>Draft genome sequence of Desulfoplanes formicivorans strain Pf12B.</title>
        <authorList>
            <person name="Watanabe M."/>
            <person name="Kojima H."/>
            <person name="Fukui M."/>
        </authorList>
    </citation>
    <scope>NUCLEOTIDE SEQUENCE [LARGE SCALE GENOMIC DNA]</scope>
    <source>
        <strain evidence="3">Pf12B</strain>
    </source>
</reference>
<evidence type="ECO:0000256" key="1">
    <source>
        <dbReference type="SAM" id="SignalP"/>
    </source>
</evidence>
<dbReference type="PROSITE" id="PS51257">
    <property type="entry name" value="PROKAR_LIPOPROTEIN"/>
    <property type="match status" value="1"/>
</dbReference>
<dbReference type="AlphaFoldDB" id="A0A194ABH4"/>
<dbReference type="OrthoDB" id="5459114at2"/>
<dbReference type="InterPro" id="IPR021952">
    <property type="entry name" value="Flpp3-like"/>
</dbReference>
<proteinExistence type="predicted"/>
<dbReference type="EMBL" id="BDFE01000004">
    <property type="protein sequence ID" value="GAU07517.1"/>
    <property type="molecule type" value="Genomic_DNA"/>
</dbReference>
<dbReference type="Pfam" id="PF12092">
    <property type="entry name" value="DUF3568"/>
    <property type="match status" value="1"/>
</dbReference>
<protein>
    <recommendedName>
        <fullName evidence="4">DUF3568 family protein</fullName>
    </recommendedName>
</protein>
<feature type="signal peptide" evidence="1">
    <location>
        <begin position="1"/>
        <end position="23"/>
    </location>
</feature>
<name>A0A194ABH4_9BACT</name>
<organism evidence="2 3">
    <name type="scientific">Desulfoplanes formicivorans</name>
    <dbReference type="NCBI Taxonomy" id="1592317"/>
    <lineage>
        <taxon>Bacteria</taxon>
        <taxon>Pseudomonadati</taxon>
        <taxon>Thermodesulfobacteriota</taxon>
        <taxon>Desulfovibrionia</taxon>
        <taxon>Desulfovibrionales</taxon>
        <taxon>Desulfoplanaceae</taxon>
        <taxon>Desulfoplanes</taxon>
    </lineage>
</organism>